<dbReference type="RefSeq" id="WP_003523650.1">
    <property type="nucleotide sequence ID" value="NZ_CABKQO010000001.1"/>
</dbReference>
<dbReference type="Proteomes" id="UP000501069">
    <property type="component" value="Chromosome"/>
</dbReference>
<feature type="coiled-coil region" evidence="1">
    <location>
        <begin position="4"/>
        <end position="31"/>
    </location>
</feature>
<keyword evidence="1" id="KW-0175">Coiled coil</keyword>
<dbReference type="AlphaFoldDB" id="A0AAP9LWA6"/>
<evidence type="ECO:0000313" key="2">
    <source>
        <dbReference type="EMBL" id="QIX89131.1"/>
    </source>
</evidence>
<sequence>MMSKEERNNMIKELKGLLEQLYKEVIEAEANNKIEAGNVRLGQKIVIEDENGRETWTAITYQDGGTVFLLDKEYAIENVDFGNDNNYSNSNARTISCTCEPVLRLLKKYGSNAFIPLEIDLFSHDGLRDYGVCKGDLTGIMTYDMYRNNREYIKPSCMWLATPDSTPSGTGASGVRCVDSDGSVGCVGCGWYDGGVRPFCIIKSSIFVSYDKTTG</sequence>
<gene>
    <name evidence="2" type="ORF">FOC47_00140</name>
</gene>
<protein>
    <submittedName>
        <fullName evidence="2">Uncharacterized protein</fullName>
    </submittedName>
</protein>
<reference evidence="2 3" key="1">
    <citation type="submission" date="2019-11" db="EMBL/GenBank/DDBJ databases">
        <title>FDA dAtabase for Regulatory Grade micrObial Sequences (FDA-ARGOS): Supporting development and validation of Infectious Disease Dx tests.</title>
        <authorList>
            <person name="Turner S."/>
            <person name="Byrd R."/>
            <person name="Tallon L."/>
            <person name="Sadzewicz L."/>
            <person name="Vavikolanu K."/>
            <person name="Mehta A."/>
            <person name="Aluvathingal J."/>
            <person name="Nadendla S."/>
            <person name="Myers T."/>
            <person name="Yan Y."/>
            <person name="Sichtig H."/>
        </authorList>
    </citation>
    <scope>NUCLEOTIDE SEQUENCE [LARGE SCALE GENOMIC DNA]</scope>
    <source>
        <strain evidence="2 3">FDAARGOS_739</strain>
    </source>
</reference>
<dbReference type="EMBL" id="CP050964">
    <property type="protein sequence ID" value="QIX89131.1"/>
    <property type="molecule type" value="Genomic_DNA"/>
</dbReference>
<dbReference type="GeneID" id="57959557"/>
<accession>A0AAP9LWA6</accession>
<evidence type="ECO:0000313" key="3">
    <source>
        <dbReference type="Proteomes" id="UP000501069"/>
    </source>
</evidence>
<proteinExistence type="predicted"/>
<evidence type="ECO:0000256" key="1">
    <source>
        <dbReference type="SAM" id="Coils"/>
    </source>
</evidence>
<name>A0AAP9LWA6_9FIRM</name>
<organism evidence="2 3">
    <name type="scientific">Enterocloster clostridioformis</name>
    <dbReference type="NCBI Taxonomy" id="1531"/>
    <lineage>
        <taxon>Bacteria</taxon>
        <taxon>Bacillati</taxon>
        <taxon>Bacillota</taxon>
        <taxon>Clostridia</taxon>
        <taxon>Lachnospirales</taxon>
        <taxon>Lachnospiraceae</taxon>
        <taxon>Enterocloster</taxon>
    </lineage>
</organism>